<feature type="region of interest" description="Disordered" evidence="1">
    <location>
        <begin position="685"/>
        <end position="718"/>
    </location>
</feature>
<feature type="compositionally biased region" description="Polar residues" evidence="1">
    <location>
        <begin position="1033"/>
        <end position="1053"/>
    </location>
</feature>
<feature type="compositionally biased region" description="Basic and acidic residues" evidence="1">
    <location>
        <begin position="258"/>
        <end position="277"/>
    </location>
</feature>
<feature type="compositionally biased region" description="Low complexity" evidence="1">
    <location>
        <begin position="1465"/>
        <end position="1475"/>
    </location>
</feature>
<feature type="region of interest" description="Disordered" evidence="1">
    <location>
        <begin position="911"/>
        <end position="958"/>
    </location>
</feature>
<feature type="region of interest" description="Disordered" evidence="1">
    <location>
        <begin position="1700"/>
        <end position="1749"/>
    </location>
</feature>
<feature type="compositionally biased region" description="Pro residues" evidence="1">
    <location>
        <begin position="213"/>
        <end position="222"/>
    </location>
</feature>
<feature type="compositionally biased region" description="Low complexity" evidence="1">
    <location>
        <begin position="658"/>
        <end position="668"/>
    </location>
</feature>
<feature type="compositionally biased region" description="Basic and acidic residues" evidence="1">
    <location>
        <begin position="1714"/>
        <end position="1746"/>
    </location>
</feature>
<feature type="compositionally biased region" description="Polar residues" evidence="1">
    <location>
        <begin position="1113"/>
        <end position="1143"/>
    </location>
</feature>
<sequence length="2250" mass="253319">MCAGSGWPQAMAAAALLLAAACSLAQAETFQVVMNDTNRALIFAGGWVPLTAPCPTCRNSRDVTRDAARPQATDAAQFHHPPPPLPAAPATAFVNQQVQQHFLQHRPDIQQLIGHPELLPQQILAPPTAQGFLQPSAVNLAALLQLQLQQQLQQQLPQQQQQLPQQQQQLLQQQQQLPQQQQQLPQQQQQLPQQQQQLPLQQQQEPITALPLGTPPLRPEPPVVQQSSTPRTSQNATDGEEVQLLYVPVETLRQRGRLQAERRERPQQEKREEHQEQRQQQTTAGTRQRPEQQRAWGQQKQQATTVKPAPHTPPLSVFMDNDGQAVRIADVIRVLKSANMIDVLDTVGPDSPQIFVGPSNLETPKGYTKFGLPYLSPSKPSKLFVAPLSYKAPQGYSKIPFPHPHVGSVVVSNDVSVLTDKNSNQEKTTESININARGRQQNTYSLPPDLPPINPQLPSLVNSLEDSARQGQNVLLVPQDDQVSTSSPAQIPTRPTYVFKQSQRTNFRAQEIIQDQQKSNLHHLSPTQPPQETLLVQPKPQYQSQAAVVQEVSSQVAQQPANNLLQDQFLNNQFTTQESITSSQKPETQRTGDRTSQIGRQLQRGRFQQNQFTEQEIVSESPSISAHAPTKDSQSQHVSNHFQRGQLHPTQQTQIPDQTSQRQTHTQNNQNQYISNQLQQNRFQQNSFTSNKESTVSETPSAPVRNEQLRSTSNQPQRGRYNHIRAQTESSAGPAYVQNHQDETYLTTDKFQRGRSHQNRLTEHTTEITQALEYNSRISTQTPAPAVTIQPLTATVLASNPTVGQQVTNPTIDSTKFQEYLDQLISNPQSSGSLSQSQEALQKLRELLTQNPKLLSPQYENTKPTEQDINQQNPNNKNILNQKESVVGFSQTPTAQPILPAEQSTYTTTTVSTTFGSFRRQSNRGRQRATTSTFAPSPATTPAPRRSYPRNRRPVQTRTRIQEPTTTTTTTEILIPNQNYELQAPVQNYPLEYFTQSQQHTPAQNFGSVGTVNNYQNSPVVASLVENSQYEEQTETPLTIAKSPTVQQNTYNQPIRHVPKRHQEDFATTTTTTHKYPSYETPEKGSSQRTHRFRGRQRTQQSTQTPLPKDDTFTNNNPSFNTKQTHQYTNVNTQLRQAQQTTESEADLQQKAQLRPLTPALSTEVTYTLTASPAQEFQQQIQTLQPGQNVDIGSQLQFQQQQYDQVNLQQPLSPSQFVAEQVHQQTEASPGLSPQQVVTTIQTPEFNPVTPKSSEYVQSLHTPESIPSLQRNGPRYTNIQRNRQRIQPNVVYQESFVQNQVQPGKIERAKSEEQNQNTFGGYTFDETRHQVTTTPRITIEETPQPIHAKLRGRTRTRQRVQGSELTSRKSQYLGSSTQKSIQEDEAYGFIQTTTQPLFMENFSEESTEQIPVLQRIISTATQSGQSSEYEARDYSTEVTLSSETPQHIIRAGLKKKIRGSARRQTTTVTPAPSTTTTENIHKVYTVRPIRRPNIKTKLVNTKGRIRRPTTPTTTPSPATTIQPILQATAPEWEHRRPGAQRFPYAGSNEVIAQTARSSLQKYTAKHPSNPPPWNQNPTETSLSAGSDFHINLGDNVNQPHSAQWAPPQDEGFFLNFGQSPGNVPYDQVGVGSQQQSSYTEEQKGAESQRYSTVYMMPFSSEERRKNYEFTDGSLTTTALPPIQEATIFYNEDQKKEHLTTELNTQQSVEESIEAEDKYTNLKKSADSDSSARKKNEGAGETGDPRENPLTSGIVLKAMITGLYGRRRGAWVRVRVTPSHQQDMETAESQNLATVSFNAISSPLPKATQSNDKNQDGLVRSSEENDLYTPDVHHEPPEEVMTTYPVTTTTPTTPIERTTFDVAELSDSPTTVHTYHNHKLEYDHVSEDKKAVDDENTNSFKDLRDMTTFVDSIVPASRNYNNSTAEHTSDISAYTTSWQNHIPKKEEYNIRGHGNIGTDNTEDVLNINEDDRHNHHDPTTTEAFVDEQDVNINDETSTIINYIYNTELHGNSTKQEIRSKWNDHEIKVTVKPENEYLKDGNTKPYVPSDLDTTKNEEKLPPKFNYKTRVQYKPNNLDNIRKAVLKITDKHLGNNISTQNMPSPSSTENLNHSGSKENNFNHSNLIATSNYEQNLHTNEHAVTGIKKTHIPVVFKKTKQKPSTGYNSQIYDTIQDIISKAEKYDSNESTEPEINFEIHKMNPRTSTTEPPMLGQLRILGTSTSTEVSHETEICYRGRCVKTKMKASDQVPVE</sequence>
<organism evidence="3 4">
    <name type="scientific">Dryococelus australis</name>
    <dbReference type="NCBI Taxonomy" id="614101"/>
    <lineage>
        <taxon>Eukaryota</taxon>
        <taxon>Metazoa</taxon>
        <taxon>Ecdysozoa</taxon>
        <taxon>Arthropoda</taxon>
        <taxon>Hexapoda</taxon>
        <taxon>Insecta</taxon>
        <taxon>Pterygota</taxon>
        <taxon>Neoptera</taxon>
        <taxon>Polyneoptera</taxon>
        <taxon>Phasmatodea</taxon>
        <taxon>Verophasmatodea</taxon>
        <taxon>Anareolatae</taxon>
        <taxon>Phasmatidae</taxon>
        <taxon>Eurycanthinae</taxon>
        <taxon>Dryococelus</taxon>
    </lineage>
</organism>
<feature type="signal peptide" evidence="2">
    <location>
        <begin position="1"/>
        <end position="27"/>
    </location>
</feature>
<evidence type="ECO:0000256" key="2">
    <source>
        <dbReference type="SAM" id="SignalP"/>
    </source>
</evidence>
<comment type="caution">
    <text evidence="3">The sequence shown here is derived from an EMBL/GenBank/DDBJ whole genome shotgun (WGS) entry which is preliminary data.</text>
</comment>
<accession>A0ABQ9H854</accession>
<feature type="region of interest" description="Disordered" evidence="1">
    <location>
        <begin position="1033"/>
        <end position="1155"/>
    </location>
</feature>
<feature type="region of interest" description="Disordered" evidence="1">
    <location>
        <begin position="1454"/>
        <end position="1475"/>
    </location>
</feature>
<name>A0ABQ9H854_9NEOP</name>
<feature type="compositionally biased region" description="Low complexity" evidence="1">
    <location>
        <begin position="278"/>
        <end position="302"/>
    </location>
</feature>
<feature type="region of interest" description="Disordered" evidence="1">
    <location>
        <begin position="2091"/>
        <end position="2112"/>
    </location>
</feature>
<evidence type="ECO:0000256" key="1">
    <source>
        <dbReference type="SAM" id="MobiDB-lite"/>
    </source>
</evidence>
<feature type="compositionally biased region" description="Polar residues" evidence="1">
    <location>
        <begin position="1363"/>
        <end position="1378"/>
    </location>
</feature>
<gene>
    <name evidence="3" type="ORF">PR048_016874</name>
</gene>
<feature type="compositionally biased region" description="Polar residues" evidence="1">
    <location>
        <begin position="2092"/>
        <end position="2112"/>
    </location>
</feature>
<feature type="region of interest" description="Disordered" evidence="1">
    <location>
        <begin position="853"/>
        <end position="876"/>
    </location>
</feature>
<dbReference type="EMBL" id="JARBHB010000006">
    <property type="protein sequence ID" value="KAJ8880405.1"/>
    <property type="molecule type" value="Genomic_DNA"/>
</dbReference>
<feature type="compositionally biased region" description="Polar residues" evidence="1">
    <location>
        <begin position="1700"/>
        <end position="1709"/>
    </location>
</feature>
<keyword evidence="4" id="KW-1185">Reference proteome</keyword>
<feature type="compositionally biased region" description="Low complexity" evidence="1">
    <location>
        <begin position="928"/>
        <end position="946"/>
    </location>
</feature>
<keyword evidence="2" id="KW-0732">Signal</keyword>
<feature type="compositionally biased region" description="Low complexity" evidence="1">
    <location>
        <begin position="867"/>
        <end position="876"/>
    </location>
</feature>
<reference evidence="3 4" key="1">
    <citation type="submission" date="2023-02" db="EMBL/GenBank/DDBJ databases">
        <title>LHISI_Scaffold_Assembly.</title>
        <authorList>
            <person name="Stuart O.P."/>
            <person name="Cleave R."/>
            <person name="Magrath M.J.L."/>
            <person name="Mikheyev A.S."/>
        </authorList>
    </citation>
    <scope>NUCLEOTIDE SEQUENCE [LARGE SCALE GENOMIC DNA]</scope>
    <source>
        <strain evidence="3">Daus_M_001</strain>
        <tissue evidence="3">Leg muscle</tissue>
    </source>
</reference>
<feature type="region of interest" description="Disordered" evidence="1">
    <location>
        <begin position="2037"/>
        <end position="2057"/>
    </location>
</feature>
<feature type="region of interest" description="Disordered" evidence="1">
    <location>
        <begin position="1352"/>
        <end position="1378"/>
    </location>
</feature>
<feature type="compositionally biased region" description="Low complexity" evidence="1">
    <location>
        <begin position="1627"/>
        <end position="1637"/>
    </location>
</feature>
<feature type="compositionally biased region" description="Polar residues" evidence="1">
    <location>
        <begin position="224"/>
        <end position="237"/>
    </location>
</feature>
<feature type="compositionally biased region" description="Polar residues" evidence="1">
    <location>
        <begin position="631"/>
        <end position="657"/>
    </location>
</feature>
<feature type="compositionally biased region" description="Polar residues" evidence="1">
    <location>
        <begin position="685"/>
        <end position="700"/>
    </location>
</feature>
<protein>
    <submittedName>
        <fullName evidence="3">Uncharacterized protein</fullName>
    </submittedName>
</protein>
<feature type="compositionally biased region" description="Polar residues" evidence="1">
    <location>
        <begin position="577"/>
        <end position="586"/>
    </location>
</feature>
<proteinExistence type="predicted"/>
<evidence type="ECO:0000313" key="4">
    <source>
        <dbReference type="Proteomes" id="UP001159363"/>
    </source>
</evidence>
<feature type="region of interest" description="Disordered" evidence="1">
    <location>
        <begin position="577"/>
        <end position="668"/>
    </location>
</feature>
<evidence type="ECO:0000313" key="3">
    <source>
        <dbReference type="EMBL" id="KAJ8880405.1"/>
    </source>
</evidence>
<feature type="region of interest" description="Disordered" evidence="1">
    <location>
        <begin position="1619"/>
        <end position="1645"/>
    </location>
</feature>
<feature type="region of interest" description="Disordered" evidence="1">
    <location>
        <begin position="209"/>
        <end position="318"/>
    </location>
</feature>
<feature type="chain" id="PRO_5047520705" evidence="2">
    <location>
        <begin position="28"/>
        <end position="2250"/>
    </location>
</feature>
<dbReference type="Proteomes" id="UP001159363">
    <property type="component" value="Chromosome 5"/>
</dbReference>
<feature type="compositionally biased region" description="Polar residues" evidence="1">
    <location>
        <begin position="594"/>
        <end position="624"/>
    </location>
</feature>
<feature type="compositionally biased region" description="Polar residues" evidence="1">
    <location>
        <begin position="853"/>
        <end position="864"/>
    </location>
</feature>